<gene>
    <name evidence="1" type="ORF">GMJLKIPL_0213</name>
</gene>
<evidence type="ECO:0000313" key="2">
    <source>
        <dbReference type="Proteomes" id="UP001055153"/>
    </source>
</evidence>
<sequence length="123" mass="13465">MDAQQQEKFAEKFNDDEAFRNAMLADPHHAIMSEFGVKLPFSLTVEKSESGYRFVPVESREEELDEGQLDAVVGGAGFNFSWGAVSSWFSNTFFRGSPKLISDHGAGIVAGNTSRIVAGNTSR</sequence>
<reference evidence="1" key="2">
    <citation type="submission" date="2021-08" db="EMBL/GenBank/DDBJ databases">
        <authorList>
            <person name="Tani A."/>
            <person name="Ola A."/>
            <person name="Ogura Y."/>
            <person name="Katsura K."/>
            <person name="Hayashi T."/>
        </authorList>
    </citation>
    <scope>NUCLEOTIDE SEQUENCE</scope>
    <source>
        <strain evidence="1">DSM 17168</strain>
    </source>
</reference>
<protein>
    <submittedName>
        <fullName evidence="1">Uncharacterized protein</fullName>
    </submittedName>
</protein>
<dbReference type="SUPFAM" id="SSF56209">
    <property type="entry name" value="Nitrile hydratase alpha chain"/>
    <property type="match status" value="1"/>
</dbReference>
<comment type="caution">
    <text evidence="1">The sequence shown here is derived from an EMBL/GenBank/DDBJ whole genome shotgun (WGS) entry which is preliminary data.</text>
</comment>
<dbReference type="InterPro" id="IPR036648">
    <property type="entry name" value="CN_Hdrase_a/SCN_Hdrase_g_sf"/>
</dbReference>
<name>A0ABQ4S5E8_9HYPH</name>
<accession>A0ABQ4S5E8</accession>
<evidence type="ECO:0000313" key="1">
    <source>
        <dbReference type="EMBL" id="GJD98306.1"/>
    </source>
</evidence>
<proteinExistence type="predicted"/>
<organism evidence="1 2">
    <name type="scientific">Methylobacterium isbiliense</name>
    <dbReference type="NCBI Taxonomy" id="315478"/>
    <lineage>
        <taxon>Bacteria</taxon>
        <taxon>Pseudomonadati</taxon>
        <taxon>Pseudomonadota</taxon>
        <taxon>Alphaproteobacteria</taxon>
        <taxon>Hyphomicrobiales</taxon>
        <taxon>Methylobacteriaceae</taxon>
        <taxon>Methylobacterium</taxon>
    </lineage>
</organism>
<dbReference type="RefSeq" id="WP_238233260.1">
    <property type="nucleotide sequence ID" value="NZ_BPQQ01000002.1"/>
</dbReference>
<dbReference type="Proteomes" id="UP001055153">
    <property type="component" value="Unassembled WGS sequence"/>
</dbReference>
<dbReference type="EMBL" id="BPQQ01000002">
    <property type="protein sequence ID" value="GJD98306.1"/>
    <property type="molecule type" value="Genomic_DNA"/>
</dbReference>
<keyword evidence="2" id="KW-1185">Reference proteome</keyword>
<reference evidence="1" key="1">
    <citation type="journal article" date="2021" name="Front. Microbiol.">
        <title>Comprehensive Comparative Genomics and Phenotyping of Methylobacterium Species.</title>
        <authorList>
            <person name="Alessa O."/>
            <person name="Ogura Y."/>
            <person name="Fujitani Y."/>
            <person name="Takami H."/>
            <person name="Hayashi T."/>
            <person name="Sahin N."/>
            <person name="Tani A."/>
        </authorList>
    </citation>
    <scope>NUCLEOTIDE SEQUENCE</scope>
    <source>
        <strain evidence="1">DSM 17168</strain>
    </source>
</reference>